<organism evidence="1">
    <name type="scientific">Siphoviridae sp. ct7yc1</name>
    <dbReference type="NCBI Taxonomy" id="2827788"/>
    <lineage>
        <taxon>Viruses</taxon>
        <taxon>Duplodnaviria</taxon>
        <taxon>Heunggongvirae</taxon>
        <taxon>Uroviricota</taxon>
        <taxon>Caudoviricetes</taxon>
    </lineage>
</organism>
<dbReference type="EMBL" id="BK032833">
    <property type="protein sequence ID" value="DAF63152.1"/>
    <property type="molecule type" value="Genomic_DNA"/>
</dbReference>
<proteinExistence type="predicted"/>
<evidence type="ECO:0000313" key="1">
    <source>
        <dbReference type="EMBL" id="DAF63152.1"/>
    </source>
</evidence>
<sequence length="112" mass="12813">MLINSNKESVTEHVKFISYTGEYPNLCCGDLTLEIDGKKAIFGNGYDTKMNKRKGIYPIFWHSGGYIRNYEAYKGEWQIDVDKIPEKYRKYASEIDEAFNANVPYGCCGGCE</sequence>
<reference evidence="1" key="1">
    <citation type="journal article" date="2021" name="Proc. Natl. Acad. Sci. U.S.A.">
        <title>A Catalog of Tens of Thousands of Viruses from Human Metagenomes Reveals Hidden Associations with Chronic Diseases.</title>
        <authorList>
            <person name="Tisza M.J."/>
            <person name="Buck C.B."/>
        </authorList>
    </citation>
    <scope>NUCLEOTIDE SEQUENCE</scope>
    <source>
        <strain evidence="1">Ct7yc1</strain>
    </source>
</reference>
<accession>A0A8S5TJ46</accession>
<name>A0A8S5TJ46_9CAUD</name>
<protein>
    <submittedName>
        <fullName evidence="1">Uncharacterized protein</fullName>
    </submittedName>
</protein>